<accession>A0ABR4XLT0</accession>
<dbReference type="SUPFAM" id="SSF88713">
    <property type="entry name" value="Glycoside hydrolase/deacetylase"/>
    <property type="match status" value="1"/>
</dbReference>
<dbReference type="Proteomes" id="UP000030101">
    <property type="component" value="Unassembled WGS sequence"/>
</dbReference>
<dbReference type="CDD" id="cd10917">
    <property type="entry name" value="CE4_NodB_like_6s_7s"/>
    <property type="match status" value="1"/>
</dbReference>
<name>A0ABR4XLT0_9PORP</name>
<reference evidence="4 5" key="1">
    <citation type="submission" date="2014-08" db="EMBL/GenBank/DDBJ databases">
        <title>Porphyromonas canoris strain:OH2762 Genome sequencing.</title>
        <authorList>
            <person name="Wallis C."/>
            <person name="Deusch O."/>
            <person name="O'Flynn C."/>
            <person name="Davis I."/>
            <person name="Jospin G."/>
            <person name="Darling A.E."/>
            <person name="Coil D.A."/>
            <person name="Alexiev A."/>
            <person name="Horsfall A."/>
            <person name="Kirkwood N."/>
            <person name="Harris S."/>
            <person name="Eisen J.A."/>
        </authorList>
    </citation>
    <scope>NUCLEOTIDE SEQUENCE [LARGE SCALE GENOMIC DNA]</scope>
    <source>
        <strain evidence="5">COT-108 OH2762</strain>
    </source>
</reference>
<feature type="domain" description="NodB homology" evidence="3">
    <location>
        <begin position="34"/>
        <end position="208"/>
    </location>
</feature>
<dbReference type="PANTHER" id="PTHR10587:SF133">
    <property type="entry name" value="CHITIN DEACETYLASE 1-RELATED"/>
    <property type="match status" value="1"/>
</dbReference>
<proteinExistence type="predicted"/>
<gene>
    <name evidence="4" type="ORF">HQ43_03445</name>
</gene>
<protein>
    <submittedName>
        <fullName evidence="4">Polysaccharide deacetylase</fullName>
    </submittedName>
</protein>
<dbReference type="PROSITE" id="PS51677">
    <property type="entry name" value="NODB"/>
    <property type="match status" value="1"/>
</dbReference>
<keyword evidence="5" id="KW-1185">Reference proteome</keyword>
<dbReference type="RefSeq" id="WP_036789624.1">
    <property type="nucleotide sequence ID" value="NZ_JQZV01000006.1"/>
</dbReference>
<evidence type="ECO:0000256" key="1">
    <source>
        <dbReference type="ARBA" id="ARBA00022723"/>
    </source>
</evidence>
<evidence type="ECO:0000256" key="2">
    <source>
        <dbReference type="ARBA" id="ARBA00022801"/>
    </source>
</evidence>
<dbReference type="InterPro" id="IPR002509">
    <property type="entry name" value="NODB_dom"/>
</dbReference>
<sequence length="211" mass="24839">MWPAWCTALVEHPPRLYRALFPGALWRLPQRDKKVVYLTFDDGPIPEVTPWVLSVLREKGVKATFFCVGDNVRKYPEVFQQVKAEGHDIGNHTFNHLQGWKVGFNAFIENTEKADRWLNTSLFRPPHGHLRWSQFFRLRRRYKMVMWDIVTRDYSKCQTPEGTLESVRKYVQNGSIIVFHDSIKSEANLRYALPKAIDFLLSEGYTFSLFR</sequence>
<dbReference type="Gene3D" id="3.20.20.370">
    <property type="entry name" value="Glycoside hydrolase/deacetylase"/>
    <property type="match status" value="1"/>
</dbReference>
<dbReference type="InterPro" id="IPR011330">
    <property type="entry name" value="Glyco_hydro/deAcase_b/a-brl"/>
</dbReference>
<dbReference type="EMBL" id="JQZV01000006">
    <property type="protein sequence ID" value="KGN92937.1"/>
    <property type="molecule type" value="Genomic_DNA"/>
</dbReference>
<keyword evidence="1" id="KW-0479">Metal-binding</keyword>
<evidence type="ECO:0000313" key="4">
    <source>
        <dbReference type="EMBL" id="KGN92937.1"/>
    </source>
</evidence>
<keyword evidence="2" id="KW-0378">Hydrolase</keyword>
<organism evidence="4 5">
    <name type="scientific">Porphyromonas canoris</name>
    <dbReference type="NCBI Taxonomy" id="36875"/>
    <lineage>
        <taxon>Bacteria</taxon>
        <taxon>Pseudomonadati</taxon>
        <taxon>Bacteroidota</taxon>
        <taxon>Bacteroidia</taxon>
        <taxon>Bacteroidales</taxon>
        <taxon>Porphyromonadaceae</taxon>
        <taxon>Porphyromonas</taxon>
    </lineage>
</organism>
<evidence type="ECO:0000313" key="5">
    <source>
        <dbReference type="Proteomes" id="UP000030101"/>
    </source>
</evidence>
<dbReference type="InterPro" id="IPR050248">
    <property type="entry name" value="Polysacc_deacetylase_ArnD"/>
</dbReference>
<evidence type="ECO:0000259" key="3">
    <source>
        <dbReference type="PROSITE" id="PS51677"/>
    </source>
</evidence>
<dbReference type="PANTHER" id="PTHR10587">
    <property type="entry name" value="GLYCOSYL TRANSFERASE-RELATED"/>
    <property type="match status" value="1"/>
</dbReference>
<dbReference type="Pfam" id="PF01522">
    <property type="entry name" value="Polysacc_deac_1"/>
    <property type="match status" value="1"/>
</dbReference>
<comment type="caution">
    <text evidence="4">The sequence shown here is derived from an EMBL/GenBank/DDBJ whole genome shotgun (WGS) entry which is preliminary data.</text>
</comment>